<dbReference type="EMBL" id="LXEX01000077">
    <property type="protein sequence ID" value="OAT56541.1"/>
    <property type="molecule type" value="Genomic_DNA"/>
</dbReference>
<dbReference type="InterPro" id="IPR003344">
    <property type="entry name" value="Big_1_dom"/>
</dbReference>
<dbReference type="PROSITE" id="PS51127">
    <property type="entry name" value="BIG1"/>
    <property type="match status" value="1"/>
</dbReference>
<sequence>MSTESGKTGAAGGATTKLSSNAAGAAVVTATVNGVEATTESITFNAANVAVTGVTIDPATADVAIGAKVKLAATVAPTNATNKAVKFTTSDAAIATVDEATGEVTGVAAGAADITVTTMDGNKTAVSKVTVPTA</sequence>
<evidence type="ECO:0000256" key="1">
    <source>
        <dbReference type="ARBA" id="ARBA00017346"/>
    </source>
</evidence>
<keyword evidence="7" id="KW-1185">Reference proteome</keyword>
<dbReference type="Gene3D" id="2.60.40.1080">
    <property type="match status" value="1"/>
</dbReference>
<dbReference type="InterPro" id="IPR003343">
    <property type="entry name" value="Big_2"/>
</dbReference>
<evidence type="ECO:0000256" key="4">
    <source>
        <dbReference type="ARBA" id="ARBA00029955"/>
    </source>
</evidence>
<protein>
    <recommendedName>
        <fullName evidence="1">Intimin</fullName>
    </recommendedName>
    <alternativeName>
        <fullName evidence="4">Attaching and effacing protein</fullName>
    </alternativeName>
</protein>
<evidence type="ECO:0000313" key="7">
    <source>
        <dbReference type="Proteomes" id="UP000078431"/>
    </source>
</evidence>
<gene>
    <name evidence="6" type="ORF">M993_04767</name>
</gene>
<accession>A0AA91EF38</accession>
<dbReference type="InterPro" id="IPR008964">
    <property type="entry name" value="Invasin/intimin_cell_adhesion"/>
</dbReference>
<dbReference type="Pfam" id="PF02368">
    <property type="entry name" value="Big_2"/>
    <property type="match status" value="1"/>
</dbReference>
<proteinExistence type="predicted"/>
<dbReference type="SUPFAM" id="SSF49373">
    <property type="entry name" value="Invasin/intimin cell-adhesion fragments"/>
    <property type="match status" value="2"/>
</dbReference>
<keyword evidence="3" id="KW-1015">Disulfide bond</keyword>
<reference evidence="6 7" key="1">
    <citation type="submission" date="2016-04" db="EMBL/GenBank/DDBJ databases">
        <title>ATOL: Assembling a taxonomically balanced genome-scale reconstruction of the evolutionary history of the Enterobacteriaceae.</title>
        <authorList>
            <person name="Plunkett G.III."/>
            <person name="Neeno-Eckwall E.C."/>
            <person name="Glasner J.D."/>
            <person name="Perna N.T."/>
        </authorList>
    </citation>
    <scope>NUCLEOTIDE SEQUENCE [LARGE SCALE GENOMIC DNA]</scope>
    <source>
        <strain evidence="6 7">ATCC 12841</strain>
    </source>
</reference>
<evidence type="ECO:0000256" key="2">
    <source>
        <dbReference type="ARBA" id="ARBA00023026"/>
    </source>
</evidence>
<evidence type="ECO:0000259" key="5">
    <source>
        <dbReference type="PROSITE" id="PS51127"/>
    </source>
</evidence>
<dbReference type="SMART" id="SM00635">
    <property type="entry name" value="BID_2"/>
    <property type="match status" value="1"/>
</dbReference>
<evidence type="ECO:0000313" key="6">
    <source>
        <dbReference type="EMBL" id="OAT56541.1"/>
    </source>
</evidence>
<dbReference type="AlphaFoldDB" id="A0AA91EF38"/>
<comment type="caution">
    <text evidence="6">The sequence shown here is derived from an EMBL/GenBank/DDBJ whole genome shotgun (WGS) entry which is preliminary data.</text>
</comment>
<evidence type="ECO:0000256" key="3">
    <source>
        <dbReference type="ARBA" id="ARBA00023157"/>
    </source>
</evidence>
<dbReference type="Proteomes" id="UP000078431">
    <property type="component" value="Unassembled WGS sequence"/>
</dbReference>
<keyword evidence="2" id="KW-0843">Virulence</keyword>
<feature type="domain" description="Big-1" evidence="5">
    <location>
        <begin position="1"/>
        <end position="45"/>
    </location>
</feature>
<organism evidence="6 7">
    <name type="scientific">Obesumbacterium proteus ATCC 12841</name>
    <dbReference type="NCBI Taxonomy" id="1354268"/>
    <lineage>
        <taxon>Bacteria</taxon>
        <taxon>Pseudomonadati</taxon>
        <taxon>Pseudomonadota</taxon>
        <taxon>Gammaproteobacteria</taxon>
        <taxon>Enterobacterales</taxon>
        <taxon>Hafniaceae</taxon>
        <taxon>Obesumbacterium</taxon>
    </lineage>
</organism>
<name>A0AA91EF38_9GAMM</name>